<protein>
    <submittedName>
        <fullName evidence="3">Exosortase</fullName>
    </submittedName>
</protein>
<feature type="chain" id="PRO_5024845643" evidence="2">
    <location>
        <begin position="27"/>
        <end position="326"/>
    </location>
</feature>
<dbReference type="KEGG" id="nsh:GXM_07624"/>
<keyword evidence="2" id="KW-0732">Signal</keyword>
<dbReference type="EMBL" id="CP045227">
    <property type="protein sequence ID" value="QFS50130.1"/>
    <property type="molecule type" value="Genomic_DNA"/>
</dbReference>
<keyword evidence="1" id="KW-0812">Transmembrane</keyword>
<accession>A0A5P8WBY4</accession>
<evidence type="ECO:0000256" key="2">
    <source>
        <dbReference type="SAM" id="SignalP"/>
    </source>
</evidence>
<dbReference type="AlphaFoldDB" id="A0A5P8WBY4"/>
<gene>
    <name evidence="3" type="ORF">GXM_07624</name>
</gene>
<proteinExistence type="predicted"/>
<dbReference type="Proteomes" id="UP000326678">
    <property type="component" value="Chromosome Gxm2"/>
</dbReference>
<sequence>MRKHHISIFLGLSTSVAVVAHLPVQAATFNFDQLQYIASRPIDSAYKLDLLGSPSANQGYSAFFNLNPSAPDFGHRDISLNASGNGAPYYTTGRQGSPEVPPSGATRTADVTQIAGFPSLSSYLTSNGIASSNLGFGFGQKSDLGFTNTWNLGEDKLGQDWFASPTSNIEERIYKANSDDVELFLSYGTNKIVSFGYSNIYSALDYGATTQLADDIDVAYTDPMKATKATALDPFADGLAEAFLQDIAAGGGGVQVVIEDNVVDDSNFVTGNGFGVINLRFIGSLRAVAIPESSSVLGLLMFGALGALGALGAVSRLKKRKTRIGR</sequence>
<evidence type="ECO:0000313" key="3">
    <source>
        <dbReference type="EMBL" id="QFS50130.1"/>
    </source>
</evidence>
<keyword evidence="1" id="KW-1133">Transmembrane helix</keyword>
<dbReference type="RefSeq" id="WP_152591255.1">
    <property type="nucleotide sequence ID" value="NZ_CP045227.1"/>
</dbReference>
<keyword evidence="4" id="KW-1185">Reference proteome</keyword>
<keyword evidence="1" id="KW-0472">Membrane</keyword>
<organism evidence="3 4">
    <name type="scientific">Nostoc sphaeroides CCNUC1</name>
    <dbReference type="NCBI Taxonomy" id="2653204"/>
    <lineage>
        <taxon>Bacteria</taxon>
        <taxon>Bacillati</taxon>
        <taxon>Cyanobacteriota</taxon>
        <taxon>Cyanophyceae</taxon>
        <taxon>Nostocales</taxon>
        <taxon>Nostocaceae</taxon>
        <taxon>Nostoc</taxon>
    </lineage>
</organism>
<name>A0A5P8WBY4_9NOSO</name>
<feature type="signal peptide" evidence="2">
    <location>
        <begin position="1"/>
        <end position="26"/>
    </location>
</feature>
<evidence type="ECO:0000256" key="1">
    <source>
        <dbReference type="SAM" id="Phobius"/>
    </source>
</evidence>
<feature type="transmembrane region" description="Helical" evidence="1">
    <location>
        <begin position="296"/>
        <end position="317"/>
    </location>
</feature>
<evidence type="ECO:0000313" key="4">
    <source>
        <dbReference type="Proteomes" id="UP000326678"/>
    </source>
</evidence>
<reference evidence="3 4" key="1">
    <citation type="submission" date="2019-10" db="EMBL/GenBank/DDBJ databases">
        <title>Genomic and transcriptomic insights into the perfect genentic adaptation of a filamentous nitrogen-fixing cyanobacterium to rice fields.</title>
        <authorList>
            <person name="Chen Z."/>
        </authorList>
    </citation>
    <scope>NUCLEOTIDE SEQUENCE [LARGE SCALE GENOMIC DNA]</scope>
    <source>
        <strain evidence="3">CCNUC1</strain>
    </source>
</reference>